<evidence type="ECO:0000313" key="2">
    <source>
        <dbReference type="EMBL" id="OBW91086.1"/>
    </source>
</evidence>
<accession>A0A1A7NNJ7</accession>
<organism evidence="2 3">
    <name type="scientific">Gallibacterium genomosp. 3</name>
    <dbReference type="NCBI Taxonomy" id="505345"/>
    <lineage>
        <taxon>Bacteria</taxon>
        <taxon>Pseudomonadati</taxon>
        <taxon>Pseudomonadota</taxon>
        <taxon>Gammaproteobacteria</taxon>
        <taxon>Pasteurellales</taxon>
        <taxon>Pasteurellaceae</taxon>
        <taxon>Gallibacterium</taxon>
    </lineage>
</organism>
<evidence type="ECO:0000259" key="1">
    <source>
        <dbReference type="Pfam" id="PF01979"/>
    </source>
</evidence>
<keyword evidence="3" id="KW-1185">Reference proteome</keyword>
<dbReference type="InterPro" id="IPR020043">
    <property type="entry name" value="Deacetylase_Atu3266-like"/>
</dbReference>
<feature type="domain" description="Amidohydrolase-related" evidence="1">
    <location>
        <begin position="246"/>
        <end position="372"/>
    </location>
</feature>
<dbReference type="AlphaFoldDB" id="A0A1A7NNJ7"/>
<dbReference type="GO" id="GO:0016810">
    <property type="term" value="F:hydrolase activity, acting on carbon-nitrogen (but not peptide) bonds"/>
    <property type="evidence" value="ECO:0007669"/>
    <property type="project" value="InterPro"/>
</dbReference>
<dbReference type="GO" id="GO:0019213">
    <property type="term" value="F:deacetylase activity"/>
    <property type="evidence" value="ECO:0007669"/>
    <property type="project" value="InterPro"/>
</dbReference>
<dbReference type="PANTHER" id="PTHR42717:SF1">
    <property type="entry name" value="IMIDAZOLONEPROPIONASE AND RELATED AMIDOHYDROLASES"/>
    <property type="match status" value="1"/>
</dbReference>
<dbReference type="Pfam" id="PF01979">
    <property type="entry name" value="Amidohydro_1"/>
    <property type="match status" value="1"/>
</dbReference>
<dbReference type="Proteomes" id="UP000243558">
    <property type="component" value="Unassembled WGS sequence"/>
</dbReference>
<name>A0A1A7NNJ7_9PAST</name>
<dbReference type="PANTHER" id="PTHR42717">
    <property type="entry name" value="DIHYDROOROTASE-RELATED"/>
    <property type="match status" value="1"/>
</dbReference>
<evidence type="ECO:0000313" key="3">
    <source>
        <dbReference type="Proteomes" id="UP000243558"/>
    </source>
</evidence>
<dbReference type="Gene3D" id="2.30.40.10">
    <property type="entry name" value="Urease, subunit C, domain 1"/>
    <property type="match status" value="1"/>
</dbReference>
<dbReference type="EMBL" id="JTJM01000042">
    <property type="protein sequence ID" value="OBW91086.1"/>
    <property type="molecule type" value="Genomic_DNA"/>
</dbReference>
<comment type="caution">
    <text evidence="2">The sequence shown here is derived from an EMBL/GenBank/DDBJ whole genome shotgun (WGS) entry which is preliminary data.</text>
</comment>
<dbReference type="SUPFAM" id="SSF51338">
    <property type="entry name" value="Composite domain of metallo-dependent hydrolases"/>
    <property type="match status" value="1"/>
</dbReference>
<sequence>MKIDILIKNANIIDPKKKQIYLGEIAISGKKIVKYDSNDDYEVVNEIDAKGYYISPGWIDSHIHIFKDVTEPGLSADVGLIPMGITTVIDGGSCGIATWPIFKKEIVAKSLLNIFYSINVSPAGQITERYPENVDPKYYDIEAFKFIMKSDAEHIRGLKLRYGAEVVEPFGNSVLDKTIELAEQLNCSITLHVTNPPCPMESIASKMRSGDILCHIYQGKGSTILDDHKRVKEALWDAKKRGVFFDSADARINHSYSVILPAIEQGFKPDIISTDLTKFGMYTNMVWGLPVVLSKWLSLGLSLEEVISACTLNPARIHNLPNGIGTIDIGALANLTVFKVEERFFHLTNRMGESFYGNKMLFPQMTIINGEVLYKSMDFSFK</sequence>
<dbReference type="OrthoDB" id="9031471at2"/>
<dbReference type="InterPro" id="IPR032466">
    <property type="entry name" value="Metal_Hydrolase"/>
</dbReference>
<gene>
    <name evidence="2" type="ORF">QV01_08750</name>
</gene>
<dbReference type="RefSeq" id="WP_065239729.1">
    <property type="nucleotide sequence ID" value="NZ_JTJM01000042.1"/>
</dbReference>
<proteinExistence type="predicted"/>
<dbReference type="InterPro" id="IPR011059">
    <property type="entry name" value="Metal-dep_hydrolase_composite"/>
</dbReference>
<dbReference type="Gene3D" id="3.20.20.140">
    <property type="entry name" value="Metal-dependent hydrolases"/>
    <property type="match status" value="1"/>
</dbReference>
<dbReference type="InterPro" id="IPR006680">
    <property type="entry name" value="Amidohydro-rel"/>
</dbReference>
<dbReference type="SUPFAM" id="SSF51556">
    <property type="entry name" value="Metallo-dependent hydrolases"/>
    <property type="match status" value="1"/>
</dbReference>
<protein>
    <recommendedName>
        <fullName evidence="1">Amidohydrolase-related domain-containing protein</fullName>
    </recommendedName>
</protein>
<reference evidence="2 3" key="1">
    <citation type="submission" date="2014-11" db="EMBL/GenBank/DDBJ databases">
        <title>Pan-genome of Gallibacterium spp.</title>
        <authorList>
            <person name="Kudirkiene E."/>
            <person name="Bojesen A.M."/>
        </authorList>
    </citation>
    <scope>NUCLEOTIDE SEQUENCE [LARGE SCALE GENOMIC DNA]</scope>
    <source>
        <strain evidence="2 3">F151</strain>
    </source>
</reference>